<dbReference type="Pfam" id="PF12833">
    <property type="entry name" value="HTH_18"/>
    <property type="match status" value="1"/>
</dbReference>
<dbReference type="SUPFAM" id="SSF46689">
    <property type="entry name" value="Homeodomain-like"/>
    <property type="match status" value="1"/>
</dbReference>
<evidence type="ECO:0000256" key="10">
    <source>
        <dbReference type="PROSITE-ProRule" id="PRU00169"/>
    </source>
</evidence>
<dbReference type="InterPro" id="IPR018060">
    <property type="entry name" value="HTH_AraC"/>
</dbReference>
<dbReference type="Pfam" id="PF00072">
    <property type="entry name" value="Response_reg"/>
    <property type="match status" value="1"/>
</dbReference>
<evidence type="ECO:0000256" key="7">
    <source>
        <dbReference type="ARBA" id="ARBA00023125"/>
    </source>
</evidence>
<evidence type="ECO:0000256" key="4">
    <source>
        <dbReference type="ARBA" id="ARBA00022553"/>
    </source>
</evidence>
<dbReference type="InterPro" id="IPR009057">
    <property type="entry name" value="Homeodomain-like_sf"/>
</dbReference>
<dbReference type="PROSITE" id="PS50110">
    <property type="entry name" value="RESPONSE_REGULATORY"/>
    <property type="match status" value="1"/>
</dbReference>
<dbReference type="PANTHER" id="PTHR42713">
    <property type="entry name" value="HISTIDINE KINASE-RELATED"/>
    <property type="match status" value="1"/>
</dbReference>
<dbReference type="GO" id="GO:0003700">
    <property type="term" value="F:DNA-binding transcription factor activity"/>
    <property type="evidence" value="ECO:0007669"/>
    <property type="project" value="InterPro"/>
</dbReference>
<keyword evidence="5" id="KW-0902">Two-component regulatory system</keyword>
<comment type="subcellular location">
    <subcellularLocation>
        <location evidence="1">Cytoplasm</location>
    </subcellularLocation>
</comment>
<accession>A0A9D1UAS8</accession>
<evidence type="ECO:0000313" key="14">
    <source>
        <dbReference type="Proteomes" id="UP000824265"/>
    </source>
</evidence>
<dbReference type="EMBL" id="DXGH01000029">
    <property type="protein sequence ID" value="HIW80952.1"/>
    <property type="molecule type" value="Genomic_DNA"/>
</dbReference>
<evidence type="ECO:0000256" key="2">
    <source>
        <dbReference type="ARBA" id="ARBA00018672"/>
    </source>
</evidence>
<comment type="caution">
    <text evidence="13">The sequence shown here is derived from an EMBL/GenBank/DDBJ whole genome shotgun (WGS) entry which is preliminary data.</text>
</comment>
<evidence type="ECO:0000256" key="5">
    <source>
        <dbReference type="ARBA" id="ARBA00023012"/>
    </source>
</evidence>
<evidence type="ECO:0000256" key="3">
    <source>
        <dbReference type="ARBA" id="ARBA00022490"/>
    </source>
</evidence>
<reference evidence="13" key="2">
    <citation type="submission" date="2021-04" db="EMBL/GenBank/DDBJ databases">
        <authorList>
            <person name="Gilroy R."/>
        </authorList>
    </citation>
    <scope>NUCLEOTIDE SEQUENCE</scope>
    <source>
        <strain evidence="13">CHK195-6426</strain>
    </source>
</reference>
<dbReference type="Proteomes" id="UP000824265">
    <property type="component" value="Unassembled WGS sequence"/>
</dbReference>
<keyword evidence="8" id="KW-0804">Transcription</keyword>
<dbReference type="AlphaFoldDB" id="A0A9D1UAS8"/>
<dbReference type="PROSITE" id="PS01124">
    <property type="entry name" value="HTH_ARAC_FAMILY_2"/>
    <property type="match status" value="1"/>
</dbReference>
<dbReference type="SUPFAM" id="SSF52172">
    <property type="entry name" value="CheY-like"/>
    <property type="match status" value="1"/>
</dbReference>
<evidence type="ECO:0000256" key="8">
    <source>
        <dbReference type="ARBA" id="ARBA00023163"/>
    </source>
</evidence>
<keyword evidence="7" id="KW-0238">DNA-binding</keyword>
<evidence type="ECO:0000259" key="11">
    <source>
        <dbReference type="PROSITE" id="PS01124"/>
    </source>
</evidence>
<dbReference type="Gene3D" id="3.40.50.2300">
    <property type="match status" value="1"/>
</dbReference>
<dbReference type="InterPro" id="IPR001789">
    <property type="entry name" value="Sig_transdc_resp-reg_receiver"/>
</dbReference>
<dbReference type="PANTHER" id="PTHR42713:SF3">
    <property type="entry name" value="TRANSCRIPTIONAL REGULATORY PROTEIN HPTR"/>
    <property type="match status" value="1"/>
</dbReference>
<keyword evidence="3" id="KW-0963">Cytoplasm</keyword>
<keyword evidence="4 10" id="KW-0597">Phosphoprotein</keyword>
<evidence type="ECO:0000256" key="1">
    <source>
        <dbReference type="ARBA" id="ARBA00004496"/>
    </source>
</evidence>
<proteinExistence type="predicted"/>
<feature type="modified residue" description="4-aspartylphosphate" evidence="10">
    <location>
        <position position="58"/>
    </location>
</feature>
<feature type="domain" description="Response regulatory" evidence="12">
    <location>
        <begin position="6"/>
        <end position="123"/>
    </location>
</feature>
<comment type="function">
    <text evidence="9">May play the central regulatory role in sporulation. It may be an element of the effector pathway responsible for the activation of sporulation genes in response to nutritional stress. Spo0A may act in concert with spo0H (a sigma factor) to control the expression of some genes that are critical to the sporulation process.</text>
</comment>
<sequence length="268" mass="30683">MGNVYRMMVVDDERIVREAIASHIRWEDHGITVVKTAANAVEALEYFQENPVDLILADIKMPVMDGIALLKRVKALREDVDFIILSGYADFGYAQEALRAGARDYLLKPLDEAALVNVVLKCKNDREGRQFLSSLWQNPALSRILPKKEQGSRYSQTIQKILQVVQEEISNEELSLKWISAQKLFLNENYLSKVFQKEVGQKFSAYLLDRRMMLAMEMLARDGDALILDVARAAGFGENSQYFSSSFKKYTGYTPTEYKKYIKEAKEK</sequence>
<gene>
    <name evidence="13" type="ORF">H9742_05380</name>
</gene>
<dbReference type="InterPro" id="IPR011006">
    <property type="entry name" value="CheY-like_superfamily"/>
</dbReference>
<reference evidence="13" key="1">
    <citation type="journal article" date="2021" name="PeerJ">
        <title>Extensive microbial diversity within the chicken gut microbiome revealed by metagenomics and culture.</title>
        <authorList>
            <person name="Gilroy R."/>
            <person name="Ravi A."/>
            <person name="Getino M."/>
            <person name="Pursley I."/>
            <person name="Horton D.L."/>
            <person name="Alikhan N.F."/>
            <person name="Baker D."/>
            <person name="Gharbi K."/>
            <person name="Hall N."/>
            <person name="Watson M."/>
            <person name="Adriaenssens E.M."/>
            <person name="Foster-Nyarko E."/>
            <person name="Jarju S."/>
            <person name="Secka A."/>
            <person name="Antonio M."/>
            <person name="Oren A."/>
            <person name="Chaudhuri R.R."/>
            <person name="La Ragione R."/>
            <person name="Hildebrand F."/>
            <person name="Pallen M.J."/>
        </authorList>
    </citation>
    <scope>NUCLEOTIDE SEQUENCE</scope>
    <source>
        <strain evidence="13">CHK195-6426</strain>
    </source>
</reference>
<dbReference type="InterPro" id="IPR051552">
    <property type="entry name" value="HptR"/>
</dbReference>
<dbReference type="Gene3D" id="1.10.10.60">
    <property type="entry name" value="Homeodomain-like"/>
    <property type="match status" value="2"/>
</dbReference>
<organism evidence="13 14">
    <name type="scientific">Candidatus Acetatifactor stercoripullorum</name>
    <dbReference type="NCBI Taxonomy" id="2838414"/>
    <lineage>
        <taxon>Bacteria</taxon>
        <taxon>Bacillati</taxon>
        <taxon>Bacillota</taxon>
        <taxon>Clostridia</taxon>
        <taxon>Lachnospirales</taxon>
        <taxon>Lachnospiraceae</taxon>
        <taxon>Acetatifactor</taxon>
    </lineage>
</organism>
<evidence type="ECO:0000259" key="12">
    <source>
        <dbReference type="PROSITE" id="PS50110"/>
    </source>
</evidence>
<keyword evidence="6" id="KW-0805">Transcription regulation</keyword>
<evidence type="ECO:0000313" key="13">
    <source>
        <dbReference type="EMBL" id="HIW80952.1"/>
    </source>
</evidence>
<evidence type="ECO:0000256" key="9">
    <source>
        <dbReference type="ARBA" id="ARBA00024867"/>
    </source>
</evidence>
<dbReference type="GO" id="GO:0005737">
    <property type="term" value="C:cytoplasm"/>
    <property type="evidence" value="ECO:0007669"/>
    <property type="project" value="UniProtKB-SubCell"/>
</dbReference>
<dbReference type="GO" id="GO:0043565">
    <property type="term" value="F:sequence-specific DNA binding"/>
    <property type="evidence" value="ECO:0007669"/>
    <property type="project" value="InterPro"/>
</dbReference>
<feature type="domain" description="HTH araC/xylS-type" evidence="11">
    <location>
        <begin position="159"/>
        <end position="261"/>
    </location>
</feature>
<protein>
    <recommendedName>
        <fullName evidence="2">Stage 0 sporulation protein A homolog</fullName>
    </recommendedName>
</protein>
<name>A0A9D1UAS8_9FIRM</name>
<evidence type="ECO:0000256" key="6">
    <source>
        <dbReference type="ARBA" id="ARBA00023015"/>
    </source>
</evidence>
<dbReference type="GO" id="GO:0000160">
    <property type="term" value="P:phosphorelay signal transduction system"/>
    <property type="evidence" value="ECO:0007669"/>
    <property type="project" value="UniProtKB-KW"/>
</dbReference>
<dbReference type="SMART" id="SM00342">
    <property type="entry name" value="HTH_ARAC"/>
    <property type="match status" value="1"/>
</dbReference>
<dbReference type="SMART" id="SM00448">
    <property type="entry name" value="REC"/>
    <property type="match status" value="1"/>
</dbReference>
<dbReference type="CDD" id="cd17536">
    <property type="entry name" value="REC_YesN-like"/>
    <property type="match status" value="1"/>
</dbReference>